<feature type="transmembrane region" description="Helical" evidence="1">
    <location>
        <begin position="153"/>
        <end position="172"/>
    </location>
</feature>
<feature type="transmembrane region" description="Helical" evidence="1">
    <location>
        <begin position="284"/>
        <end position="306"/>
    </location>
</feature>
<dbReference type="STRING" id="1802399.A3E39_04400"/>
<dbReference type="SUPFAM" id="SSF103481">
    <property type="entry name" value="Multidrug resistance efflux transporter EmrE"/>
    <property type="match status" value="1"/>
</dbReference>
<dbReference type="InterPro" id="IPR037185">
    <property type="entry name" value="EmrE-like"/>
</dbReference>
<dbReference type="InterPro" id="IPR000620">
    <property type="entry name" value="EamA_dom"/>
</dbReference>
<keyword evidence="1" id="KW-1133">Transmembrane helix</keyword>
<sequence>MTTFPLWLLWALAGHLANGAAFVIDKTLLRKSFKHPATYAGIIGAMGVLALILIPFGVHVPDATGWFWIVVSGMTFIVSLWVFFAALRAGEASRVVPIIGSLIPILTLAGTTLFLGERLTQSQLLGFGLLIVATVILSGGAAHSRLTRKTVGLAIFAAAVFAFSSVAGKIAYESDGFLTTFAISRIAGAVAAVLILCIDRGAARELKASLFGGRRTGRIGTHTAVVLVFVAQTLGALGFVGVQYATSLGSAALVNALQAVQYALLVVVAFALHRRAPDLLGEDLTTATVIRKVVALAVVGAGLWLVV</sequence>
<keyword evidence="1" id="KW-0472">Membrane</keyword>
<proteinExistence type="predicted"/>
<dbReference type="Proteomes" id="UP000176603">
    <property type="component" value="Unassembled WGS sequence"/>
</dbReference>
<accession>A0A1F7UK98</accession>
<evidence type="ECO:0000259" key="2">
    <source>
        <dbReference type="Pfam" id="PF00892"/>
    </source>
</evidence>
<keyword evidence="1" id="KW-0812">Transmembrane</keyword>
<feature type="transmembrane region" description="Helical" evidence="1">
    <location>
        <begin position="178"/>
        <end position="198"/>
    </location>
</feature>
<dbReference type="AlphaFoldDB" id="A0A1F7UK98"/>
<dbReference type="GO" id="GO:0016020">
    <property type="term" value="C:membrane"/>
    <property type="evidence" value="ECO:0007669"/>
    <property type="project" value="InterPro"/>
</dbReference>
<evidence type="ECO:0000313" key="3">
    <source>
        <dbReference type="EMBL" id="OGL78128.1"/>
    </source>
</evidence>
<feature type="transmembrane region" description="Helical" evidence="1">
    <location>
        <begin position="94"/>
        <end position="116"/>
    </location>
</feature>
<protein>
    <recommendedName>
        <fullName evidence="2">EamA domain-containing protein</fullName>
    </recommendedName>
</protein>
<name>A0A1F7UK98_9BACT</name>
<feature type="transmembrane region" description="Helical" evidence="1">
    <location>
        <begin position="66"/>
        <end position="87"/>
    </location>
</feature>
<feature type="transmembrane region" description="Helical" evidence="1">
    <location>
        <begin position="6"/>
        <end position="24"/>
    </location>
</feature>
<evidence type="ECO:0000313" key="4">
    <source>
        <dbReference type="Proteomes" id="UP000176603"/>
    </source>
</evidence>
<evidence type="ECO:0000256" key="1">
    <source>
        <dbReference type="SAM" id="Phobius"/>
    </source>
</evidence>
<feature type="domain" description="EamA" evidence="2">
    <location>
        <begin position="6"/>
        <end position="138"/>
    </location>
</feature>
<dbReference type="Gene3D" id="1.10.3730.20">
    <property type="match status" value="1"/>
</dbReference>
<organism evidence="3 4">
    <name type="scientific">Candidatus Uhrbacteria bacterium RIFCSPHIGHO2_12_FULL_60_25</name>
    <dbReference type="NCBI Taxonomy" id="1802399"/>
    <lineage>
        <taxon>Bacteria</taxon>
        <taxon>Candidatus Uhriibacteriota</taxon>
    </lineage>
</organism>
<feature type="transmembrane region" description="Helical" evidence="1">
    <location>
        <begin position="219"/>
        <end position="240"/>
    </location>
</feature>
<dbReference type="EMBL" id="MGEH01000037">
    <property type="protein sequence ID" value="OGL78128.1"/>
    <property type="molecule type" value="Genomic_DNA"/>
</dbReference>
<gene>
    <name evidence="3" type="ORF">A3E39_04400</name>
</gene>
<dbReference type="Pfam" id="PF00892">
    <property type="entry name" value="EamA"/>
    <property type="match status" value="1"/>
</dbReference>
<reference evidence="3 4" key="1">
    <citation type="journal article" date="2016" name="Nat. Commun.">
        <title>Thousands of microbial genomes shed light on interconnected biogeochemical processes in an aquifer system.</title>
        <authorList>
            <person name="Anantharaman K."/>
            <person name="Brown C.T."/>
            <person name="Hug L.A."/>
            <person name="Sharon I."/>
            <person name="Castelle C.J."/>
            <person name="Probst A.J."/>
            <person name="Thomas B.C."/>
            <person name="Singh A."/>
            <person name="Wilkins M.J."/>
            <person name="Karaoz U."/>
            <person name="Brodie E.L."/>
            <person name="Williams K.H."/>
            <person name="Hubbard S.S."/>
            <person name="Banfield J.F."/>
        </authorList>
    </citation>
    <scope>NUCLEOTIDE SEQUENCE [LARGE SCALE GENOMIC DNA]</scope>
</reference>
<feature type="transmembrane region" description="Helical" evidence="1">
    <location>
        <begin position="36"/>
        <end position="60"/>
    </location>
</feature>
<comment type="caution">
    <text evidence="3">The sequence shown here is derived from an EMBL/GenBank/DDBJ whole genome shotgun (WGS) entry which is preliminary data.</text>
</comment>
<feature type="transmembrane region" description="Helical" evidence="1">
    <location>
        <begin position="252"/>
        <end position="272"/>
    </location>
</feature>
<feature type="transmembrane region" description="Helical" evidence="1">
    <location>
        <begin position="122"/>
        <end position="141"/>
    </location>
</feature>